<name>D3BHS0_HETP5</name>
<dbReference type="InParanoid" id="D3BHS0"/>
<dbReference type="Proteomes" id="UP000001396">
    <property type="component" value="Unassembled WGS sequence"/>
</dbReference>
<sequence>MYAWPHKRSSIHEVSTDEHVFIKRKKESLWSEIQISTNRYKTLSTQEEQIKKYFEEIFNFFMAQEFSKKREIRKEKKIMKRHINNKIDELKEIVKILEINNVINSTNNSINSERVKSTNVVDNLSDISETHVSTIETLTKSISDSKSLFSFIKSNRETLFYVDQIEIDQLRSQHNNDLLLLLDSLLKYNTKFKATEPLKNNNNNNNNNINNNINDQHIYNEFKVDHPTINNMLLQSLVWTIKIFDQLRCHTRYCTHIAKQFSLIGQDSQDKEHINARFARKRLANSLPENNICQNGYVGGSLWQPTSDNT</sequence>
<evidence type="ECO:0000313" key="2">
    <source>
        <dbReference type="Proteomes" id="UP000001396"/>
    </source>
</evidence>
<comment type="caution">
    <text evidence="1">The sequence shown here is derived from an EMBL/GenBank/DDBJ whole genome shotgun (WGS) entry which is preliminary data.</text>
</comment>
<dbReference type="RefSeq" id="XP_020430944.1">
    <property type="nucleotide sequence ID" value="XM_020579105.1"/>
</dbReference>
<protein>
    <submittedName>
        <fullName evidence="1">Uncharacterized protein</fullName>
    </submittedName>
</protein>
<organism evidence="1 2">
    <name type="scientific">Heterostelium pallidum (strain ATCC 26659 / Pp 5 / PN500)</name>
    <name type="common">Cellular slime mold</name>
    <name type="synonym">Polysphondylium pallidum</name>
    <dbReference type="NCBI Taxonomy" id="670386"/>
    <lineage>
        <taxon>Eukaryota</taxon>
        <taxon>Amoebozoa</taxon>
        <taxon>Evosea</taxon>
        <taxon>Eumycetozoa</taxon>
        <taxon>Dictyostelia</taxon>
        <taxon>Acytosteliales</taxon>
        <taxon>Acytosteliaceae</taxon>
        <taxon>Heterostelium</taxon>
    </lineage>
</organism>
<accession>D3BHS0</accession>
<dbReference type="GeneID" id="31363764"/>
<proteinExistence type="predicted"/>
<dbReference type="AlphaFoldDB" id="D3BHS0"/>
<keyword evidence="2" id="KW-1185">Reference proteome</keyword>
<reference evidence="1 2" key="1">
    <citation type="journal article" date="2011" name="Genome Res.">
        <title>Phylogeny-wide analysis of social amoeba genomes highlights ancient origins for complex intercellular communication.</title>
        <authorList>
            <person name="Heidel A.J."/>
            <person name="Lawal H.M."/>
            <person name="Felder M."/>
            <person name="Schilde C."/>
            <person name="Helps N.R."/>
            <person name="Tunggal B."/>
            <person name="Rivero F."/>
            <person name="John U."/>
            <person name="Schleicher M."/>
            <person name="Eichinger L."/>
            <person name="Platzer M."/>
            <person name="Noegel A.A."/>
            <person name="Schaap P."/>
            <person name="Gloeckner G."/>
        </authorList>
    </citation>
    <scope>NUCLEOTIDE SEQUENCE [LARGE SCALE GENOMIC DNA]</scope>
    <source>
        <strain evidence="2">ATCC 26659 / Pp 5 / PN500</strain>
    </source>
</reference>
<dbReference type="EMBL" id="ADBJ01000037">
    <property type="protein sequence ID" value="EFA78820.1"/>
    <property type="molecule type" value="Genomic_DNA"/>
</dbReference>
<gene>
    <name evidence="1" type="ORF">PPL_08284</name>
</gene>
<evidence type="ECO:0000313" key="1">
    <source>
        <dbReference type="EMBL" id="EFA78820.1"/>
    </source>
</evidence>